<organism evidence="1">
    <name type="scientific">Solanum chilense</name>
    <name type="common">Tomato</name>
    <name type="synonym">Lycopersicon chilense</name>
    <dbReference type="NCBI Taxonomy" id="4083"/>
    <lineage>
        <taxon>Eukaryota</taxon>
        <taxon>Viridiplantae</taxon>
        <taxon>Streptophyta</taxon>
        <taxon>Embryophyta</taxon>
        <taxon>Tracheophyta</taxon>
        <taxon>Spermatophyta</taxon>
        <taxon>Magnoliopsida</taxon>
        <taxon>eudicotyledons</taxon>
        <taxon>Gunneridae</taxon>
        <taxon>Pentapetalae</taxon>
        <taxon>asterids</taxon>
        <taxon>lamiids</taxon>
        <taxon>Solanales</taxon>
        <taxon>Solanaceae</taxon>
        <taxon>Solanoideae</taxon>
        <taxon>Solaneae</taxon>
        <taxon>Solanum</taxon>
        <taxon>Solanum subgen. Lycopersicon</taxon>
    </lineage>
</organism>
<dbReference type="EMBL" id="RXGB01002962">
    <property type="protein sequence ID" value="TMW93484.1"/>
    <property type="molecule type" value="Genomic_DNA"/>
</dbReference>
<name>A0A6N2BGU1_SOLCI</name>
<gene>
    <name evidence="1" type="ORF">EJD97_011594</name>
</gene>
<accession>A0A6N2BGU1</accession>
<comment type="caution">
    <text evidence="1">The sequence shown here is derived from an EMBL/GenBank/DDBJ whole genome shotgun (WGS) entry which is preliminary data.</text>
</comment>
<evidence type="ECO:0000313" key="1">
    <source>
        <dbReference type="EMBL" id="TMW93484.1"/>
    </source>
</evidence>
<protein>
    <submittedName>
        <fullName evidence="1">Uncharacterized protein</fullName>
    </submittedName>
</protein>
<proteinExistence type="predicted"/>
<reference evidence="1" key="1">
    <citation type="submission" date="2019-05" db="EMBL/GenBank/DDBJ databases">
        <title>The de novo reference genome and transcriptome assemblies of the wild tomato species Solanum chilense.</title>
        <authorList>
            <person name="Stam R."/>
            <person name="Nosenko T."/>
            <person name="Hoerger A.C."/>
            <person name="Stephan W."/>
            <person name="Seidel M.A."/>
            <person name="Kuhn J.M.M."/>
            <person name="Haberer G."/>
            <person name="Tellier A."/>
        </authorList>
    </citation>
    <scope>NUCLEOTIDE SEQUENCE</scope>
    <source>
        <tissue evidence="1">Mature leaves</tissue>
    </source>
</reference>
<dbReference type="AlphaFoldDB" id="A0A6N2BGU1"/>
<sequence>MDSLSWAIKKFMILISKKEFKATTTPITTPPRHGNRIVARAADSIATILPPSKDFQHAM</sequence>